<dbReference type="Pfam" id="PF07690">
    <property type="entry name" value="MFS_1"/>
    <property type="match status" value="1"/>
</dbReference>
<name>A0AAU8JPS2_9CYAN</name>
<feature type="transmembrane region" description="Helical" evidence="5">
    <location>
        <begin position="304"/>
        <end position="326"/>
    </location>
</feature>
<accession>A0AAU8JPS2</accession>
<evidence type="ECO:0000256" key="2">
    <source>
        <dbReference type="ARBA" id="ARBA00022692"/>
    </source>
</evidence>
<dbReference type="AlphaFoldDB" id="A0AAU8JPS2"/>
<reference evidence="7" key="1">
    <citation type="submission" date="2024-07" db="EMBL/GenBank/DDBJ databases">
        <authorList>
            <person name="Kim Y.J."/>
            <person name="Jeong J.Y."/>
        </authorList>
    </citation>
    <scope>NUCLEOTIDE SEQUENCE</scope>
    <source>
        <strain evidence="7">GIHE-MW2</strain>
    </source>
</reference>
<dbReference type="InterPro" id="IPR036259">
    <property type="entry name" value="MFS_trans_sf"/>
</dbReference>
<keyword evidence="2 5" id="KW-0812">Transmembrane</keyword>
<dbReference type="Gene3D" id="1.20.1720.10">
    <property type="entry name" value="Multidrug resistance protein D"/>
    <property type="match status" value="1"/>
</dbReference>
<feature type="transmembrane region" description="Helical" evidence="5">
    <location>
        <begin position="279"/>
        <end position="298"/>
    </location>
</feature>
<dbReference type="PANTHER" id="PTHR23531:SF1">
    <property type="entry name" value="QUINOLENE RESISTANCE PROTEIN NORA"/>
    <property type="match status" value="1"/>
</dbReference>
<dbReference type="PANTHER" id="PTHR23531">
    <property type="entry name" value="QUINOLENE RESISTANCE PROTEIN NORA"/>
    <property type="match status" value="1"/>
</dbReference>
<keyword evidence="3 5" id="KW-1133">Transmembrane helix</keyword>
<protein>
    <submittedName>
        <fullName evidence="7">MFS transporter</fullName>
    </submittedName>
</protein>
<feature type="transmembrane region" description="Helical" evidence="5">
    <location>
        <begin position="138"/>
        <end position="160"/>
    </location>
</feature>
<feature type="transmembrane region" description="Helical" evidence="5">
    <location>
        <begin position="104"/>
        <end position="126"/>
    </location>
</feature>
<dbReference type="InterPro" id="IPR011701">
    <property type="entry name" value="MFS"/>
</dbReference>
<feature type="transmembrane region" description="Helical" evidence="5">
    <location>
        <begin position="338"/>
        <end position="358"/>
    </location>
</feature>
<dbReference type="EMBL" id="CP159837">
    <property type="protein sequence ID" value="XCM40075.1"/>
    <property type="molecule type" value="Genomic_DNA"/>
</dbReference>
<feature type="transmembrane region" description="Helical" evidence="5">
    <location>
        <begin position="79"/>
        <end position="98"/>
    </location>
</feature>
<evidence type="ECO:0000256" key="4">
    <source>
        <dbReference type="ARBA" id="ARBA00023136"/>
    </source>
</evidence>
<feature type="transmembrane region" description="Helical" evidence="5">
    <location>
        <begin position="364"/>
        <end position="387"/>
    </location>
</feature>
<evidence type="ECO:0000256" key="1">
    <source>
        <dbReference type="ARBA" id="ARBA00004651"/>
    </source>
</evidence>
<proteinExistence type="predicted"/>
<gene>
    <name evidence="7" type="ORF">ABWT76_000842</name>
</gene>
<evidence type="ECO:0000313" key="7">
    <source>
        <dbReference type="EMBL" id="XCM40075.1"/>
    </source>
</evidence>
<feature type="transmembrane region" description="Helical" evidence="5">
    <location>
        <begin position="248"/>
        <end position="267"/>
    </location>
</feature>
<dbReference type="GO" id="GO:0022857">
    <property type="term" value="F:transmembrane transporter activity"/>
    <property type="evidence" value="ECO:0007669"/>
    <property type="project" value="InterPro"/>
</dbReference>
<evidence type="ECO:0000259" key="6">
    <source>
        <dbReference type="PROSITE" id="PS50850"/>
    </source>
</evidence>
<dbReference type="CDD" id="cd17489">
    <property type="entry name" value="MFS_YfcJ_like"/>
    <property type="match status" value="1"/>
</dbReference>
<dbReference type="GO" id="GO:0005886">
    <property type="term" value="C:plasma membrane"/>
    <property type="evidence" value="ECO:0007669"/>
    <property type="project" value="UniProtKB-SubCell"/>
</dbReference>
<evidence type="ECO:0000256" key="3">
    <source>
        <dbReference type="ARBA" id="ARBA00022989"/>
    </source>
</evidence>
<dbReference type="SUPFAM" id="SSF103473">
    <property type="entry name" value="MFS general substrate transporter"/>
    <property type="match status" value="1"/>
</dbReference>
<feature type="transmembrane region" description="Helical" evidence="5">
    <location>
        <begin position="166"/>
        <end position="185"/>
    </location>
</feature>
<dbReference type="RefSeq" id="WP_054467743.1">
    <property type="nucleotide sequence ID" value="NZ_CP159837.1"/>
</dbReference>
<organism evidence="7">
    <name type="scientific">Planktothricoides raciborskii GIHE-MW2</name>
    <dbReference type="NCBI Taxonomy" id="2792601"/>
    <lineage>
        <taxon>Bacteria</taxon>
        <taxon>Bacillati</taxon>
        <taxon>Cyanobacteriota</taxon>
        <taxon>Cyanophyceae</taxon>
        <taxon>Oscillatoriophycideae</taxon>
        <taxon>Oscillatoriales</taxon>
        <taxon>Oscillatoriaceae</taxon>
        <taxon>Planktothricoides</taxon>
    </lineage>
</organism>
<dbReference type="PROSITE" id="PS50850">
    <property type="entry name" value="MFS"/>
    <property type="match status" value="1"/>
</dbReference>
<feature type="transmembrane region" description="Helical" evidence="5">
    <location>
        <begin position="46"/>
        <end position="67"/>
    </location>
</feature>
<dbReference type="Gene3D" id="1.20.1250.20">
    <property type="entry name" value="MFS general substrate transporter like domains"/>
    <property type="match status" value="1"/>
</dbReference>
<dbReference type="InterPro" id="IPR052714">
    <property type="entry name" value="MFS_Exporter"/>
</dbReference>
<sequence>MKVFSQLEPHLRRSLLTLFAAGLLFWSSIAALLPTLPLYIQFVGGNSQQIGIVMGSFAIGLLLFRPMLGRMADDRSRKLVLLIGVAVVAIAPLGYLFITSIPLLMVLRAFHGISVAAFTTGFSALVADLSPPNQRGELIGYMSLVNPIGVAIGPALGGFIQAGYGYPPLFITSFALGVVGLFCANQITEVKGEPKDSHLSPQQQPSFWGLLLTDRLRIPFVVMLMIGLVFGIISTFIPLFIQESKIDLNPGLFYSAAAVSSFSLRFVTGRASDRYGRGLFITASLVCYTIAMIVLGFAHSPHSVLAAAVIEGAGAGTLIPMMVALMADRSLAKERGQVFSLCIGGFDLGIALAGPILGSFADLLGYRTLFAIAAGLAVAALIVFLTLSSKDLRHSFKFALGREKDIYALSE</sequence>
<dbReference type="InterPro" id="IPR020846">
    <property type="entry name" value="MFS_dom"/>
</dbReference>
<feature type="domain" description="Major facilitator superfamily (MFS) profile" evidence="6">
    <location>
        <begin position="14"/>
        <end position="392"/>
    </location>
</feature>
<evidence type="ECO:0000256" key="5">
    <source>
        <dbReference type="SAM" id="Phobius"/>
    </source>
</evidence>
<keyword evidence="4 5" id="KW-0472">Membrane</keyword>
<feature type="transmembrane region" description="Helical" evidence="5">
    <location>
        <begin position="220"/>
        <end position="242"/>
    </location>
</feature>
<comment type="subcellular location">
    <subcellularLocation>
        <location evidence="1">Cell membrane</location>
        <topology evidence="1">Multi-pass membrane protein</topology>
    </subcellularLocation>
</comment>